<gene>
    <name evidence="3" type="ORF">PCOR1329_LOCUS9262</name>
</gene>
<evidence type="ECO:0000256" key="2">
    <source>
        <dbReference type="SAM" id="SignalP"/>
    </source>
</evidence>
<name>A0ABN9Q6H9_9DINO</name>
<evidence type="ECO:0000313" key="4">
    <source>
        <dbReference type="Proteomes" id="UP001189429"/>
    </source>
</evidence>
<feature type="chain" id="PRO_5047241416" evidence="2">
    <location>
        <begin position="26"/>
        <end position="244"/>
    </location>
</feature>
<sequence>ANIVLRRIIFLALVCIRRKVHFVVANPCQSALWSFPLWRALCREHRIRVGQDAMCNYAAGEMELAERMPVRFAGSPWWVALCGSTCKHSDDHLNPEVRTNGAVMRVGSAESKKFPFRWTSMFYDIFAKYRSQQEPYRFAAPAFLGAENDSDFTKGLKWLEEQRPPSPERDPVEELSSVSDKADPIEMLSDDAEVEPSNMKGAATRGDDGEKHGESSSETDSAVRQVRQFEADEKLAQSFIEGGN</sequence>
<feature type="signal peptide" evidence="2">
    <location>
        <begin position="1"/>
        <end position="25"/>
    </location>
</feature>
<feature type="region of interest" description="Disordered" evidence="1">
    <location>
        <begin position="161"/>
        <end position="244"/>
    </location>
</feature>
<reference evidence="3" key="1">
    <citation type="submission" date="2023-10" db="EMBL/GenBank/DDBJ databases">
        <authorList>
            <person name="Chen Y."/>
            <person name="Shah S."/>
            <person name="Dougan E. K."/>
            <person name="Thang M."/>
            <person name="Chan C."/>
        </authorList>
    </citation>
    <scope>NUCLEOTIDE SEQUENCE [LARGE SCALE GENOMIC DNA]</scope>
</reference>
<protein>
    <submittedName>
        <fullName evidence="3">Uncharacterized protein</fullName>
    </submittedName>
</protein>
<proteinExistence type="predicted"/>
<keyword evidence="4" id="KW-1185">Reference proteome</keyword>
<feature type="non-terminal residue" evidence="3">
    <location>
        <position position="1"/>
    </location>
</feature>
<dbReference type="Proteomes" id="UP001189429">
    <property type="component" value="Unassembled WGS sequence"/>
</dbReference>
<evidence type="ECO:0000313" key="3">
    <source>
        <dbReference type="EMBL" id="CAK0801379.1"/>
    </source>
</evidence>
<organism evidence="3 4">
    <name type="scientific">Prorocentrum cordatum</name>
    <dbReference type="NCBI Taxonomy" id="2364126"/>
    <lineage>
        <taxon>Eukaryota</taxon>
        <taxon>Sar</taxon>
        <taxon>Alveolata</taxon>
        <taxon>Dinophyceae</taxon>
        <taxon>Prorocentrales</taxon>
        <taxon>Prorocentraceae</taxon>
        <taxon>Prorocentrum</taxon>
    </lineage>
</organism>
<comment type="caution">
    <text evidence="3">The sequence shown here is derived from an EMBL/GenBank/DDBJ whole genome shotgun (WGS) entry which is preliminary data.</text>
</comment>
<feature type="compositionally biased region" description="Basic and acidic residues" evidence="1">
    <location>
        <begin position="205"/>
        <end position="215"/>
    </location>
</feature>
<accession>A0ABN9Q6H9</accession>
<feature type="compositionally biased region" description="Basic and acidic residues" evidence="1">
    <location>
        <begin position="161"/>
        <end position="172"/>
    </location>
</feature>
<keyword evidence="2" id="KW-0732">Signal</keyword>
<feature type="non-terminal residue" evidence="3">
    <location>
        <position position="244"/>
    </location>
</feature>
<dbReference type="EMBL" id="CAUYUJ010002566">
    <property type="protein sequence ID" value="CAK0801379.1"/>
    <property type="molecule type" value="Genomic_DNA"/>
</dbReference>
<evidence type="ECO:0000256" key="1">
    <source>
        <dbReference type="SAM" id="MobiDB-lite"/>
    </source>
</evidence>